<feature type="region of interest" description="Disordered" evidence="4">
    <location>
        <begin position="75"/>
        <end position="151"/>
    </location>
</feature>
<dbReference type="InterPro" id="IPR007019">
    <property type="entry name" value="SURF6"/>
</dbReference>
<evidence type="ECO:0000256" key="2">
    <source>
        <dbReference type="ARBA" id="ARBA00005904"/>
    </source>
</evidence>
<reference evidence="6" key="1">
    <citation type="submission" date="2022-01" db="EMBL/GenBank/DDBJ databases">
        <authorList>
            <person name="King R."/>
        </authorList>
    </citation>
    <scope>NUCLEOTIDE SEQUENCE</scope>
</reference>
<feature type="compositionally biased region" description="Basic and acidic residues" evidence="4">
    <location>
        <begin position="97"/>
        <end position="110"/>
    </location>
</feature>
<dbReference type="PANTHER" id="PTHR14369:SF0">
    <property type="entry name" value="SURFEIT LOCUS PROTEIN 6"/>
    <property type="match status" value="1"/>
</dbReference>
<dbReference type="OrthoDB" id="444809at2759"/>
<dbReference type="Pfam" id="PF04935">
    <property type="entry name" value="SURF6"/>
    <property type="match status" value="1"/>
</dbReference>
<gene>
    <name evidence="6" type="ORF">CHIRRI_LOCUS8776</name>
</gene>
<evidence type="ECO:0000256" key="1">
    <source>
        <dbReference type="ARBA" id="ARBA00004123"/>
    </source>
</evidence>
<feature type="region of interest" description="Disordered" evidence="4">
    <location>
        <begin position="245"/>
        <end position="297"/>
    </location>
</feature>
<accession>A0A9N9WVT6</accession>
<dbReference type="GO" id="GO:0005730">
    <property type="term" value="C:nucleolus"/>
    <property type="evidence" value="ECO:0007669"/>
    <property type="project" value="TreeGrafter"/>
</dbReference>
<evidence type="ECO:0000256" key="3">
    <source>
        <dbReference type="ARBA" id="ARBA00023242"/>
    </source>
</evidence>
<comment type="subcellular location">
    <subcellularLocation>
        <location evidence="1">Nucleus</location>
    </subcellularLocation>
</comment>
<dbReference type="AlphaFoldDB" id="A0A9N9WVT6"/>
<proteinExistence type="inferred from homology"/>
<reference evidence="6" key="2">
    <citation type="submission" date="2022-10" db="EMBL/GenBank/DDBJ databases">
        <authorList>
            <consortium name="ENA_rothamsted_submissions"/>
            <consortium name="culmorum"/>
            <person name="King R."/>
        </authorList>
    </citation>
    <scope>NUCLEOTIDE SEQUENCE</scope>
</reference>
<dbReference type="GO" id="GO:0003677">
    <property type="term" value="F:DNA binding"/>
    <property type="evidence" value="ECO:0007669"/>
    <property type="project" value="TreeGrafter"/>
</dbReference>
<feature type="compositionally biased region" description="Basic and acidic residues" evidence="4">
    <location>
        <begin position="75"/>
        <end position="85"/>
    </location>
</feature>
<dbReference type="Proteomes" id="UP001153620">
    <property type="component" value="Chromosome 2"/>
</dbReference>
<dbReference type="GO" id="GO:0042273">
    <property type="term" value="P:ribosomal large subunit biogenesis"/>
    <property type="evidence" value="ECO:0007669"/>
    <property type="project" value="TreeGrafter"/>
</dbReference>
<organism evidence="6 7">
    <name type="scientific">Chironomus riparius</name>
    <dbReference type="NCBI Taxonomy" id="315576"/>
    <lineage>
        <taxon>Eukaryota</taxon>
        <taxon>Metazoa</taxon>
        <taxon>Ecdysozoa</taxon>
        <taxon>Arthropoda</taxon>
        <taxon>Hexapoda</taxon>
        <taxon>Insecta</taxon>
        <taxon>Pterygota</taxon>
        <taxon>Neoptera</taxon>
        <taxon>Endopterygota</taxon>
        <taxon>Diptera</taxon>
        <taxon>Nematocera</taxon>
        <taxon>Chironomoidea</taxon>
        <taxon>Chironomidae</taxon>
        <taxon>Chironominae</taxon>
        <taxon>Chironomus</taxon>
    </lineage>
</organism>
<evidence type="ECO:0000313" key="7">
    <source>
        <dbReference type="Proteomes" id="UP001153620"/>
    </source>
</evidence>
<feature type="domain" description="Ribosomal RNA-processing protein 14/surfeit locus protein 6 C-terminal" evidence="5">
    <location>
        <begin position="88"/>
        <end position="287"/>
    </location>
</feature>
<keyword evidence="7" id="KW-1185">Reference proteome</keyword>
<dbReference type="EMBL" id="OU895878">
    <property type="protein sequence ID" value="CAG9805909.1"/>
    <property type="molecule type" value="Genomic_DNA"/>
</dbReference>
<dbReference type="GO" id="GO:0003723">
    <property type="term" value="F:RNA binding"/>
    <property type="evidence" value="ECO:0007669"/>
    <property type="project" value="TreeGrafter"/>
</dbReference>
<feature type="compositionally biased region" description="Basic and acidic residues" evidence="4">
    <location>
        <begin position="250"/>
        <end position="284"/>
    </location>
</feature>
<dbReference type="InterPro" id="IPR029190">
    <property type="entry name" value="Rrp14/SURF6_C"/>
</dbReference>
<sequence length="297" mass="35112">MQLTMSRDKKQWMEFLRTESDYMTFLLEAFEIPETVENESDEEYLLEVPHKKPRLMNSENEPALTAEELEERANKMKRKVEIRENLKKKKTKPKTSTKAERKKAKEEKLQKLQKMQNLKNVMANETMKKNPKVDKKIKPDPDQQTNGTAEKVFNKEGKIIFSKVQIEGEKKKIKKGHNTNPQANLQKLKSQKKKIKELIESGDKTQAKTEKQKMLWEAAFDKTEGIKVKDNEEILKKTIKKRKVLKKKSKEQWTERKKKIEEKQASQSKKREDNLNKRKTDNKKTKLKKAINKGRVF</sequence>
<feature type="compositionally biased region" description="Basic residues" evidence="4">
    <location>
        <begin position="285"/>
        <end position="297"/>
    </location>
</feature>
<evidence type="ECO:0000313" key="6">
    <source>
        <dbReference type="EMBL" id="CAG9805909.1"/>
    </source>
</evidence>
<dbReference type="PANTHER" id="PTHR14369">
    <property type="entry name" value="SURFEIT LOCUS PROTEIN 6"/>
    <property type="match status" value="1"/>
</dbReference>
<evidence type="ECO:0000259" key="5">
    <source>
        <dbReference type="Pfam" id="PF04935"/>
    </source>
</evidence>
<name>A0A9N9WVT6_9DIPT</name>
<comment type="similarity">
    <text evidence="2">Belongs to the SURF6 family.</text>
</comment>
<feature type="compositionally biased region" description="Basic residues" evidence="4">
    <location>
        <begin position="86"/>
        <end position="95"/>
    </location>
</feature>
<feature type="compositionally biased region" description="Basic and acidic residues" evidence="4">
    <location>
        <begin position="126"/>
        <end position="141"/>
    </location>
</feature>
<dbReference type="GO" id="GO:0042274">
    <property type="term" value="P:ribosomal small subunit biogenesis"/>
    <property type="evidence" value="ECO:0007669"/>
    <property type="project" value="TreeGrafter"/>
</dbReference>
<evidence type="ECO:0000256" key="4">
    <source>
        <dbReference type="SAM" id="MobiDB-lite"/>
    </source>
</evidence>
<feature type="region of interest" description="Disordered" evidence="4">
    <location>
        <begin position="171"/>
        <end position="191"/>
    </location>
</feature>
<keyword evidence="3" id="KW-0539">Nucleus</keyword>
<protein>
    <recommendedName>
        <fullName evidence="5">Ribosomal RNA-processing protein 14/surfeit locus protein 6 C-terminal domain-containing protein</fullName>
    </recommendedName>
</protein>